<accession>A0A0C2WX40</accession>
<evidence type="ECO:0000313" key="2">
    <source>
        <dbReference type="Proteomes" id="UP000054549"/>
    </source>
</evidence>
<sequence length="90" mass="9580">MLCLFSTTNAFRKAGNVAARPARIYYFHTRLLGLNMRACPRTWVELARGGWGGAAGGVKTGLEGSTSWIGCGSIVLLLPLAIRCPGVGDR</sequence>
<gene>
    <name evidence="1" type="ORF">M378DRAFT_903891</name>
</gene>
<reference evidence="1 2" key="1">
    <citation type="submission" date="2014-04" db="EMBL/GenBank/DDBJ databases">
        <title>Evolutionary Origins and Diversification of the Mycorrhizal Mutualists.</title>
        <authorList>
            <consortium name="DOE Joint Genome Institute"/>
            <consortium name="Mycorrhizal Genomics Consortium"/>
            <person name="Kohler A."/>
            <person name="Kuo A."/>
            <person name="Nagy L.G."/>
            <person name="Floudas D."/>
            <person name="Copeland A."/>
            <person name="Barry K.W."/>
            <person name="Cichocki N."/>
            <person name="Veneault-Fourrey C."/>
            <person name="LaButti K."/>
            <person name="Lindquist E.A."/>
            <person name="Lipzen A."/>
            <person name="Lundell T."/>
            <person name="Morin E."/>
            <person name="Murat C."/>
            <person name="Riley R."/>
            <person name="Ohm R."/>
            <person name="Sun H."/>
            <person name="Tunlid A."/>
            <person name="Henrissat B."/>
            <person name="Grigoriev I.V."/>
            <person name="Hibbett D.S."/>
            <person name="Martin F."/>
        </authorList>
    </citation>
    <scope>NUCLEOTIDE SEQUENCE [LARGE SCALE GENOMIC DNA]</scope>
    <source>
        <strain evidence="1 2">Koide BX008</strain>
    </source>
</reference>
<keyword evidence="2" id="KW-1185">Reference proteome</keyword>
<name>A0A0C2WX40_AMAMK</name>
<proteinExistence type="predicted"/>
<dbReference type="HOGENOM" id="CLU_2440386_0_0_1"/>
<dbReference type="Proteomes" id="UP000054549">
    <property type="component" value="Unassembled WGS sequence"/>
</dbReference>
<protein>
    <submittedName>
        <fullName evidence="1">Uncharacterized protein</fullName>
    </submittedName>
</protein>
<dbReference type="AlphaFoldDB" id="A0A0C2WX40"/>
<organism evidence="1 2">
    <name type="scientific">Amanita muscaria (strain Koide BX008)</name>
    <dbReference type="NCBI Taxonomy" id="946122"/>
    <lineage>
        <taxon>Eukaryota</taxon>
        <taxon>Fungi</taxon>
        <taxon>Dikarya</taxon>
        <taxon>Basidiomycota</taxon>
        <taxon>Agaricomycotina</taxon>
        <taxon>Agaricomycetes</taxon>
        <taxon>Agaricomycetidae</taxon>
        <taxon>Agaricales</taxon>
        <taxon>Pluteineae</taxon>
        <taxon>Amanitaceae</taxon>
        <taxon>Amanita</taxon>
    </lineage>
</organism>
<evidence type="ECO:0000313" key="1">
    <source>
        <dbReference type="EMBL" id="KIL60928.1"/>
    </source>
</evidence>
<dbReference type="InParanoid" id="A0A0C2WX40"/>
<dbReference type="EMBL" id="KN818291">
    <property type="protein sequence ID" value="KIL60928.1"/>
    <property type="molecule type" value="Genomic_DNA"/>
</dbReference>